<dbReference type="RefSeq" id="WP_218235165.1">
    <property type="nucleotide sequence ID" value="NZ_BAABBB010000015.1"/>
</dbReference>
<keyword evidence="1" id="KW-0472">Membrane</keyword>
<accession>A0ABP6VVU7</accession>
<comment type="caution">
    <text evidence="2">The sequence shown here is derived from an EMBL/GenBank/DDBJ whole genome shotgun (WGS) entry which is preliminary data.</text>
</comment>
<evidence type="ECO:0000313" key="2">
    <source>
        <dbReference type="EMBL" id="GAA3540637.1"/>
    </source>
</evidence>
<keyword evidence="3" id="KW-1185">Reference proteome</keyword>
<gene>
    <name evidence="2" type="ORF">GCM10022263_30090</name>
</gene>
<proteinExistence type="predicted"/>
<sequence>MELVVVAGRARVRASLLWLTVTAALAGLAAVTVPLARNLLVTPGPAFADALVQLCALCALVAGAFVWLAATDVARCVLRPGSAPRVRPVGPLRLALLAACGVSVLAGTAPAHAAAAGGDTPVGSGASLSAEALAGLPLPDRPDDPLQDSPTLTTTTVALGDSVWTVAARQLGPKASQAAVASYWLRVLALNADTLGADPDLVRPGQTLRLPPA</sequence>
<reference evidence="3" key="1">
    <citation type="journal article" date="2019" name="Int. J. Syst. Evol. Microbiol.">
        <title>The Global Catalogue of Microorganisms (GCM) 10K type strain sequencing project: providing services to taxonomists for standard genome sequencing and annotation.</title>
        <authorList>
            <consortium name="The Broad Institute Genomics Platform"/>
            <consortium name="The Broad Institute Genome Sequencing Center for Infectious Disease"/>
            <person name="Wu L."/>
            <person name="Ma J."/>
        </authorList>
    </citation>
    <scope>NUCLEOTIDE SEQUENCE [LARGE SCALE GENOMIC DNA]</scope>
    <source>
        <strain evidence="3">JCM 17460</strain>
    </source>
</reference>
<evidence type="ECO:0008006" key="4">
    <source>
        <dbReference type="Google" id="ProtNLM"/>
    </source>
</evidence>
<protein>
    <recommendedName>
        <fullName evidence="4">LysM domain-containing protein</fullName>
    </recommendedName>
</protein>
<keyword evidence="1" id="KW-0812">Transmembrane</keyword>
<dbReference type="Proteomes" id="UP001500301">
    <property type="component" value="Unassembled WGS sequence"/>
</dbReference>
<evidence type="ECO:0000313" key="3">
    <source>
        <dbReference type="Proteomes" id="UP001500301"/>
    </source>
</evidence>
<keyword evidence="1" id="KW-1133">Transmembrane helix</keyword>
<organism evidence="2 3">
    <name type="scientific">Nocardioides daeguensis</name>
    <dbReference type="NCBI Taxonomy" id="908359"/>
    <lineage>
        <taxon>Bacteria</taxon>
        <taxon>Bacillati</taxon>
        <taxon>Actinomycetota</taxon>
        <taxon>Actinomycetes</taxon>
        <taxon>Propionibacteriales</taxon>
        <taxon>Nocardioidaceae</taxon>
        <taxon>Nocardioides</taxon>
    </lineage>
</organism>
<name>A0ABP6VVU7_9ACTN</name>
<dbReference type="EMBL" id="BAABBB010000015">
    <property type="protein sequence ID" value="GAA3540637.1"/>
    <property type="molecule type" value="Genomic_DNA"/>
</dbReference>
<evidence type="ECO:0000256" key="1">
    <source>
        <dbReference type="SAM" id="Phobius"/>
    </source>
</evidence>
<feature type="transmembrane region" description="Helical" evidence="1">
    <location>
        <begin position="46"/>
        <end position="70"/>
    </location>
</feature>